<evidence type="ECO:0000256" key="1">
    <source>
        <dbReference type="SAM" id="Coils"/>
    </source>
</evidence>
<evidence type="ECO:0000256" key="2">
    <source>
        <dbReference type="SAM" id="MobiDB-lite"/>
    </source>
</evidence>
<dbReference type="Proteomes" id="UP000004217">
    <property type="component" value="Unassembled WGS sequence"/>
</dbReference>
<dbReference type="EMBL" id="AGBF01000035">
    <property type="protein sequence ID" value="EGX59186.1"/>
    <property type="molecule type" value="Genomic_DNA"/>
</dbReference>
<comment type="caution">
    <text evidence="3">The sequence shown here is derived from an EMBL/GenBank/DDBJ whole genome shotgun (WGS) entry which is preliminary data.</text>
</comment>
<evidence type="ECO:0000313" key="3">
    <source>
        <dbReference type="EMBL" id="EGX59186.1"/>
    </source>
</evidence>
<protein>
    <recommendedName>
        <fullName evidence="5">Mucin-19</fullName>
    </recommendedName>
</protein>
<name>G2GB90_9ACTN</name>
<feature type="coiled-coil region" evidence="1">
    <location>
        <begin position="6"/>
        <end position="40"/>
    </location>
</feature>
<proteinExistence type="predicted"/>
<evidence type="ECO:0008006" key="5">
    <source>
        <dbReference type="Google" id="ProtNLM"/>
    </source>
</evidence>
<sequence>MESQQYKAGLAELRGLRDEIKKAQAALRKLEGRRDRKITEVAGYPKAKPDQIAPAAGRSVRDIVELAPHLAPETSSTSESAAPASKPAVRPAVEVSGAAAPEMAPIAAHQPPAATVPEQDTETTNERDADAEQPPAAPVDQAPAAPAAEPAADTRPDVAPRELPVIPDGPEGDRWFSVAPNLSSQRPTFTQQSRPTVFLDAKTGDLLFGNQRVRLDLGGASAGEILTAVFAYAPDTTERIFITAGAPWHRDADRYPYLKDAVGAWLEAPTPDGWKVESSRGKDTLAGHFLHERNPVGRWERGKQHVEIRSVSEWFDPDGSDVATIRHAFVLLGQALKRIWPDLVIMGSPSQTGRDLWQRTLPTKQGARWADGYPVMSDEIRQLLHATSGQGRTELITPPRVPDQLPALYELDRTLAYGKHTWTSGVGAPERVTAQKFASWSEKQQSDVLFKPGHWRVRVTIPDDWNHVGILPFAVEGERAWIYPHEGGRTFTTWAGGAEINLALRNPVQPWRIEILDGLLWESGTPLKEWSEKLKKAWAELATAAQVAGDDELRTAYRLASRAVRSILLYGIGGFAQRPTITTGSVQLGQENQIPKGARIKTIDGQTVIWERTQMRRNPNAHPEWSAGVWSAARAALLSTSVKGTDGQKTHVGALHLPAGSIVAIRTDALYTTVQPNWPYNGDPGDYLLKGIVPNPSTAPLTENDFYTLQSLGRAYLEEQQDTASANL</sequence>
<keyword evidence="1" id="KW-0175">Coiled coil</keyword>
<dbReference type="AlphaFoldDB" id="G2GB90"/>
<feature type="compositionally biased region" description="Low complexity" evidence="2">
    <location>
        <begin position="132"/>
        <end position="151"/>
    </location>
</feature>
<dbReference type="RefSeq" id="WP_007495305.1">
    <property type="nucleotide sequence ID" value="NZ_AGBF01000035.1"/>
</dbReference>
<dbReference type="PATRIC" id="fig|700597.3.peg.2711"/>
<organism evidence="3 4">
    <name type="scientific">Streptomyces zinciresistens K42</name>
    <dbReference type="NCBI Taxonomy" id="700597"/>
    <lineage>
        <taxon>Bacteria</taxon>
        <taxon>Bacillati</taxon>
        <taxon>Actinomycetota</taxon>
        <taxon>Actinomycetes</taxon>
        <taxon>Kitasatosporales</taxon>
        <taxon>Streptomycetaceae</taxon>
        <taxon>Streptomyces</taxon>
    </lineage>
</organism>
<gene>
    <name evidence="3" type="ORF">SZN_13821</name>
</gene>
<evidence type="ECO:0000313" key="4">
    <source>
        <dbReference type="Proteomes" id="UP000004217"/>
    </source>
</evidence>
<feature type="compositionally biased region" description="Low complexity" evidence="2">
    <location>
        <begin position="98"/>
        <end position="108"/>
    </location>
</feature>
<feature type="compositionally biased region" description="Low complexity" evidence="2">
    <location>
        <begin position="71"/>
        <end position="88"/>
    </location>
</feature>
<reference evidence="3 4" key="1">
    <citation type="submission" date="2011-08" db="EMBL/GenBank/DDBJ databases">
        <authorList>
            <person name="Lin Y."/>
            <person name="Hao X."/>
            <person name="Johnstone L."/>
            <person name="Miller S.J."/>
            <person name="Wei G."/>
            <person name="Rensing C."/>
        </authorList>
    </citation>
    <scope>NUCLEOTIDE SEQUENCE [LARGE SCALE GENOMIC DNA]</scope>
    <source>
        <strain evidence="3 4">K42</strain>
    </source>
</reference>
<dbReference type="OrthoDB" id="4919249at2"/>
<feature type="region of interest" description="Disordered" evidence="2">
    <location>
        <begin position="65"/>
        <end position="170"/>
    </location>
</feature>
<accession>G2GB90</accession>
<keyword evidence="4" id="KW-1185">Reference proteome</keyword>